<name>A0ACC2LA02_PERAE</name>
<reference evidence="1 2" key="1">
    <citation type="journal article" date="2022" name="Hortic Res">
        <title>A haplotype resolved chromosomal level avocado genome allows analysis of novel avocado genes.</title>
        <authorList>
            <person name="Nath O."/>
            <person name="Fletcher S.J."/>
            <person name="Hayward A."/>
            <person name="Shaw L.M."/>
            <person name="Masouleh A.K."/>
            <person name="Furtado A."/>
            <person name="Henry R.J."/>
            <person name="Mitter N."/>
        </authorList>
    </citation>
    <scope>NUCLEOTIDE SEQUENCE [LARGE SCALE GENOMIC DNA]</scope>
    <source>
        <strain evidence="2">cv. Hass</strain>
    </source>
</reference>
<comment type="caution">
    <text evidence="1">The sequence shown here is derived from an EMBL/GenBank/DDBJ whole genome shotgun (WGS) entry which is preliminary data.</text>
</comment>
<sequence>MVSSPFLTCSSPREGLRRDDEREKSSSDGGRENGLFATELGHDVEFDSGDSPKRIRLPAYDNRFGDCHFWGGAGGGGYWGCVPLGVICQRQQSSVPLRPSVVNVGALITFNSTIGRVAQAAITVATNDVNADSSVLPGTRLNVITQDTNCSGFLGNIEALKLMEKEVVSIIGPQSSGLAHVISHAVDELHVPLLSFAATDPTLTAHQYSYFLCTTQSDYFQMNAISDMIEFF</sequence>
<dbReference type="Proteomes" id="UP001234297">
    <property type="component" value="Chromosome 7"/>
</dbReference>
<dbReference type="EMBL" id="CM056815">
    <property type="protein sequence ID" value="KAJ8630327.1"/>
    <property type="molecule type" value="Genomic_DNA"/>
</dbReference>
<evidence type="ECO:0000313" key="1">
    <source>
        <dbReference type="EMBL" id="KAJ8630327.1"/>
    </source>
</evidence>
<organism evidence="1 2">
    <name type="scientific">Persea americana</name>
    <name type="common">Avocado</name>
    <dbReference type="NCBI Taxonomy" id="3435"/>
    <lineage>
        <taxon>Eukaryota</taxon>
        <taxon>Viridiplantae</taxon>
        <taxon>Streptophyta</taxon>
        <taxon>Embryophyta</taxon>
        <taxon>Tracheophyta</taxon>
        <taxon>Spermatophyta</taxon>
        <taxon>Magnoliopsida</taxon>
        <taxon>Magnoliidae</taxon>
        <taxon>Laurales</taxon>
        <taxon>Lauraceae</taxon>
        <taxon>Persea</taxon>
    </lineage>
</organism>
<evidence type="ECO:0000313" key="2">
    <source>
        <dbReference type="Proteomes" id="UP001234297"/>
    </source>
</evidence>
<protein>
    <submittedName>
        <fullName evidence="1">Uncharacterized protein</fullName>
    </submittedName>
</protein>
<proteinExistence type="predicted"/>
<accession>A0ACC2LA02</accession>
<gene>
    <name evidence="1" type="ORF">MRB53_023650</name>
</gene>
<keyword evidence="2" id="KW-1185">Reference proteome</keyword>